<evidence type="ECO:0000256" key="1">
    <source>
        <dbReference type="SAM" id="Phobius"/>
    </source>
</evidence>
<reference evidence="2 3" key="1">
    <citation type="submission" date="2019-04" db="EMBL/GenBank/DDBJ databases">
        <title>Draft genome of the big-headed turtle Platysternon megacephalum.</title>
        <authorList>
            <person name="Gong S."/>
        </authorList>
    </citation>
    <scope>NUCLEOTIDE SEQUENCE [LARGE SCALE GENOMIC DNA]</scope>
    <source>
        <strain evidence="2">DO16091913</strain>
        <tissue evidence="2">Muscle</tissue>
    </source>
</reference>
<dbReference type="Proteomes" id="UP000297703">
    <property type="component" value="Unassembled WGS sequence"/>
</dbReference>
<feature type="transmembrane region" description="Helical" evidence="1">
    <location>
        <begin position="69"/>
        <end position="87"/>
    </location>
</feature>
<gene>
    <name evidence="2" type="ORF">DR999_PMT00184</name>
</gene>
<sequence>MFKTVPEFLRGTLLYSLISCTATIVLCMGYANTPMCKPSGWHKIFPVQLTACLYWVWGKKARTKLTFYLKLMVSISLTCPAVSLVIVTDHFSIESSYAMEITQPA</sequence>
<protein>
    <submittedName>
        <fullName evidence="2">ADP/ATP translocase 4</fullName>
    </submittedName>
</protein>
<keyword evidence="3" id="KW-1185">Reference proteome</keyword>
<feature type="transmembrane region" description="Helical" evidence="1">
    <location>
        <begin position="12"/>
        <end position="33"/>
    </location>
</feature>
<evidence type="ECO:0000313" key="2">
    <source>
        <dbReference type="EMBL" id="TFK16267.1"/>
    </source>
</evidence>
<feature type="transmembrane region" description="Helical" evidence="1">
    <location>
        <begin position="39"/>
        <end position="57"/>
    </location>
</feature>
<accession>A0A4D9F060</accession>
<dbReference type="AlphaFoldDB" id="A0A4D9F060"/>
<keyword evidence="1" id="KW-1133">Transmembrane helix</keyword>
<organism evidence="2 3">
    <name type="scientific">Platysternon megacephalum</name>
    <name type="common">big-headed turtle</name>
    <dbReference type="NCBI Taxonomy" id="55544"/>
    <lineage>
        <taxon>Eukaryota</taxon>
        <taxon>Metazoa</taxon>
        <taxon>Chordata</taxon>
        <taxon>Craniata</taxon>
        <taxon>Vertebrata</taxon>
        <taxon>Euteleostomi</taxon>
        <taxon>Archelosauria</taxon>
        <taxon>Testudinata</taxon>
        <taxon>Testudines</taxon>
        <taxon>Cryptodira</taxon>
        <taxon>Durocryptodira</taxon>
        <taxon>Testudinoidea</taxon>
        <taxon>Platysternidae</taxon>
        <taxon>Platysternon</taxon>
    </lineage>
</organism>
<comment type="caution">
    <text evidence="2">The sequence shown here is derived from an EMBL/GenBank/DDBJ whole genome shotgun (WGS) entry which is preliminary data.</text>
</comment>
<keyword evidence="1" id="KW-0472">Membrane</keyword>
<keyword evidence="1" id="KW-0812">Transmembrane</keyword>
<proteinExistence type="predicted"/>
<reference evidence="2 3" key="2">
    <citation type="submission" date="2019-04" db="EMBL/GenBank/DDBJ databases">
        <title>The genome sequence of big-headed turtle.</title>
        <authorList>
            <person name="Gong S."/>
        </authorList>
    </citation>
    <scope>NUCLEOTIDE SEQUENCE [LARGE SCALE GENOMIC DNA]</scope>
    <source>
        <strain evidence="2">DO16091913</strain>
        <tissue evidence="2">Muscle</tissue>
    </source>
</reference>
<dbReference type="EMBL" id="QXTE01000001">
    <property type="protein sequence ID" value="TFK16267.1"/>
    <property type="molecule type" value="Genomic_DNA"/>
</dbReference>
<name>A0A4D9F060_9SAUR</name>
<evidence type="ECO:0000313" key="3">
    <source>
        <dbReference type="Proteomes" id="UP000297703"/>
    </source>
</evidence>